<dbReference type="Proteomes" id="UP000294489">
    <property type="component" value="Unassembled WGS sequence"/>
</dbReference>
<evidence type="ECO:0000313" key="1">
    <source>
        <dbReference type="EMBL" id="TDX29113.1"/>
    </source>
</evidence>
<dbReference type="RefSeq" id="WP_166671053.1">
    <property type="nucleotide sequence ID" value="NZ_SOEC01000008.1"/>
</dbReference>
<name>A0A4R8FXX8_9GAMM</name>
<protein>
    <submittedName>
        <fullName evidence="1">Holin (3TMs family)</fullName>
    </submittedName>
</protein>
<gene>
    <name evidence="1" type="ORF">DFO67_108157</name>
</gene>
<dbReference type="EMBL" id="SOEC01000008">
    <property type="protein sequence ID" value="TDX29113.1"/>
    <property type="molecule type" value="Genomic_DNA"/>
</dbReference>
<reference evidence="1 2" key="1">
    <citation type="submission" date="2019-03" db="EMBL/GenBank/DDBJ databases">
        <title>Freshwater and sediment microbial communities from various areas in North America, analyzing microbe dynamics in response to fracking.</title>
        <authorList>
            <person name="Lamendella R."/>
        </authorList>
    </citation>
    <scope>NUCLEOTIDE SEQUENCE [LARGE SCALE GENOMIC DNA]</scope>
    <source>
        <strain evidence="1 2">6_TX</strain>
    </source>
</reference>
<evidence type="ECO:0000313" key="2">
    <source>
        <dbReference type="Proteomes" id="UP000294489"/>
    </source>
</evidence>
<comment type="caution">
    <text evidence="1">The sequence shown here is derived from an EMBL/GenBank/DDBJ whole genome shotgun (WGS) entry which is preliminary data.</text>
</comment>
<organism evidence="1 2">
    <name type="scientific">Modicisalibacter xianhensis</name>
    <dbReference type="NCBI Taxonomy" id="442341"/>
    <lineage>
        <taxon>Bacteria</taxon>
        <taxon>Pseudomonadati</taxon>
        <taxon>Pseudomonadota</taxon>
        <taxon>Gammaproteobacteria</taxon>
        <taxon>Oceanospirillales</taxon>
        <taxon>Halomonadaceae</taxon>
        <taxon>Modicisalibacter</taxon>
    </lineage>
</organism>
<dbReference type="AlphaFoldDB" id="A0A4R8FXX8"/>
<dbReference type="InterPro" id="IPR021497">
    <property type="entry name" value="GTA_holin_3TM"/>
</dbReference>
<proteinExistence type="predicted"/>
<sequence>MNWGDVKDAVAKYAPLAGAALGGPSGAAVGSILASVLGVEATPEAVQRAIQTDPEAAIKLRQVEAQVEESLIDARGKVITAEAQGESWLQRNWRPLLMIWFGALVGAHWLGFTPDNLDVGTVGRLLDIVQLGIGGYVFGRSAEKITRTVSGTGLLDRVRGH</sequence>
<dbReference type="Pfam" id="PF11351">
    <property type="entry name" value="GTA_holin_3TM"/>
    <property type="match status" value="1"/>
</dbReference>
<accession>A0A4R8FXX8</accession>